<dbReference type="RefSeq" id="WP_235311578.1">
    <property type="nucleotide sequence ID" value="NZ_JAKGAS010000003.1"/>
</dbReference>
<sequence length="241" mass="27298">MQKIVLILSVWLIVSGCAATPEKPLAIQSNIQTDEWAVKWWMPRHEEKLALKDKMGQVDLVFLGDSITHAFDNKGQKIWQQYYAPRNGLNIGFSGDRTENVLWRLDNGAIDGIDPKLVVLMIGTNNTGHRQDKPADTALGIKHILTSLKTKLPNSKILLLAIFPRGASVEDPLRKINDDINAIIKNYHDGKRVHYLDINHVFLDEKGNLSQSVMKDLLHPNQDQYKVWAQAIEPKVRALIK</sequence>
<dbReference type="PANTHER" id="PTHR30383:SF32">
    <property type="entry name" value="SGNH-HYDROLASE"/>
    <property type="match status" value="1"/>
</dbReference>
<evidence type="ECO:0000256" key="1">
    <source>
        <dbReference type="SAM" id="SignalP"/>
    </source>
</evidence>
<evidence type="ECO:0000259" key="2">
    <source>
        <dbReference type="Pfam" id="PF13472"/>
    </source>
</evidence>
<evidence type="ECO:0000313" key="4">
    <source>
        <dbReference type="Proteomes" id="UP001521137"/>
    </source>
</evidence>
<protein>
    <submittedName>
        <fullName evidence="3">GDSL-type esterase/lipase family protein</fullName>
    </submittedName>
</protein>
<accession>A0ABS9D565</accession>
<dbReference type="Pfam" id="PF13472">
    <property type="entry name" value="Lipase_GDSL_2"/>
    <property type="match status" value="1"/>
</dbReference>
<dbReference type="InterPro" id="IPR036514">
    <property type="entry name" value="SGNH_hydro_sf"/>
</dbReference>
<feature type="signal peptide" evidence="1">
    <location>
        <begin position="1"/>
        <end position="18"/>
    </location>
</feature>
<proteinExistence type="predicted"/>
<reference evidence="3 4" key="1">
    <citation type="submission" date="2022-01" db="EMBL/GenBank/DDBJ databases">
        <title>Paraglaciecola sp. G1-23.</title>
        <authorList>
            <person name="Jin M.S."/>
            <person name="Han D.M."/>
            <person name="Kim H.M."/>
            <person name="Jeon C.O."/>
        </authorList>
    </citation>
    <scope>NUCLEOTIDE SEQUENCE [LARGE SCALE GENOMIC DNA]</scope>
    <source>
        <strain evidence="3 4">G1-23</strain>
    </source>
</reference>
<comment type="caution">
    <text evidence="3">The sequence shown here is derived from an EMBL/GenBank/DDBJ whole genome shotgun (WGS) entry which is preliminary data.</text>
</comment>
<dbReference type="InterPro" id="IPR051532">
    <property type="entry name" value="Ester_Hydrolysis_Enzymes"/>
</dbReference>
<gene>
    <name evidence="3" type="ORF">L0668_07880</name>
</gene>
<keyword evidence="1" id="KW-0732">Signal</keyword>
<dbReference type="Gene3D" id="3.40.50.1110">
    <property type="entry name" value="SGNH hydrolase"/>
    <property type="match status" value="1"/>
</dbReference>
<dbReference type="Proteomes" id="UP001521137">
    <property type="component" value="Unassembled WGS sequence"/>
</dbReference>
<dbReference type="PANTHER" id="PTHR30383">
    <property type="entry name" value="THIOESTERASE 1/PROTEASE 1/LYSOPHOSPHOLIPASE L1"/>
    <property type="match status" value="1"/>
</dbReference>
<feature type="chain" id="PRO_5046701812" evidence="1">
    <location>
        <begin position="19"/>
        <end position="241"/>
    </location>
</feature>
<name>A0ABS9D565_9ALTE</name>
<feature type="domain" description="SGNH hydrolase-type esterase" evidence="2">
    <location>
        <begin position="62"/>
        <end position="226"/>
    </location>
</feature>
<evidence type="ECO:0000313" key="3">
    <source>
        <dbReference type="EMBL" id="MCF2948021.1"/>
    </source>
</evidence>
<dbReference type="EMBL" id="JAKGAS010000003">
    <property type="protein sequence ID" value="MCF2948021.1"/>
    <property type="molecule type" value="Genomic_DNA"/>
</dbReference>
<dbReference type="SUPFAM" id="SSF52266">
    <property type="entry name" value="SGNH hydrolase"/>
    <property type="match status" value="1"/>
</dbReference>
<keyword evidence="4" id="KW-1185">Reference proteome</keyword>
<dbReference type="InterPro" id="IPR013830">
    <property type="entry name" value="SGNH_hydro"/>
</dbReference>
<dbReference type="PROSITE" id="PS51257">
    <property type="entry name" value="PROKAR_LIPOPROTEIN"/>
    <property type="match status" value="1"/>
</dbReference>
<organism evidence="3 4">
    <name type="scientific">Paraglaciecola algarum</name>
    <dbReference type="NCBI Taxonomy" id="3050085"/>
    <lineage>
        <taxon>Bacteria</taxon>
        <taxon>Pseudomonadati</taxon>
        <taxon>Pseudomonadota</taxon>
        <taxon>Gammaproteobacteria</taxon>
        <taxon>Alteromonadales</taxon>
        <taxon>Alteromonadaceae</taxon>
        <taxon>Paraglaciecola</taxon>
    </lineage>
</organism>